<dbReference type="PANTHER" id="PTHR30294:SF29">
    <property type="entry name" value="MULTIDRUG ABC TRANSPORTER PERMEASE YBHS-RELATED"/>
    <property type="match status" value="1"/>
</dbReference>
<dbReference type="AlphaFoldDB" id="A0A918D2E0"/>
<proteinExistence type="predicted"/>
<sequence>MNKFWVILGHTYLEKLKSKTFIITTALMLLLVVAAANFQTIADFFVGGEDEKDKIAVIDHSDTLFEPYKQSVEAANDSLELIPYDDSEDAGKAAVEEEEFAALVVMQMNEEGRPEATYYANNITDSFTQSVLEEQLQQIKVALSIEQAGFDEQVIQEIYAPVNFESVALDQDAKTLEEMFQAQGIVYVMVFFMYMVVILYGQMIAQDVANEKSSRVMEILISSASPVTHMFAKIFGVALVGLTQILLLVGVGYTLISSRKEELAGSFLDEVGLVDIPVDLIIYAIIFFLLGYMLYATLAAMLGSLVSRSEDVGQLIMPMIILIVIAFLVAIFGLGAPESTIVTISSFIPFFTPMVMILRIGMLSLPIWEIGLSIVILIISIIILGLIGARVYKGGVLMYGRTGSLKDFTKAIRLSKKEK</sequence>
<keyword evidence="9" id="KW-1185">Reference proteome</keyword>
<keyword evidence="4 6" id="KW-1133">Transmembrane helix</keyword>
<feature type="transmembrane region" description="Helical" evidence="6">
    <location>
        <begin position="315"/>
        <end position="334"/>
    </location>
</feature>
<comment type="subcellular location">
    <subcellularLocation>
        <location evidence="1">Cell membrane</location>
        <topology evidence="1">Multi-pass membrane protein</topology>
    </subcellularLocation>
</comment>
<feature type="domain" description="ABC-2 type transporter transmembrane" evidence="7">
    <location>
        <begin position="19"/>
        <end position="389"/>
    </location>
</feature>
<feature type="transmembrane region" description="Helical" evidence="6">
    <location>
        <begin position="234"/>
        <end position="256"/>
    </location>
</feature>
<dbReference type="Pfam" id="PF12698">
    <property type="entry name" value="ABC2_membrane_3"/>
    <property type="match status" value="1"/>
</dbReference>
<organism evidence="8 9">
    <name type="scientific">Oceanobacillus indicireducens</name>
    <dbReference type="NCBI Taxonomy" id="1004261"/>
    <lineage>
        <taxon>Bacteria</taxon>
        <taxon>Bacillati</taxon>
        <taxon>Bacillota</taxon>
        <taxon>Bacilli</taxon>
        <taxon>Bacillales</taxon>
        <taxon>Bacillaceae</taxon>
        <taxon>Oceanobacillus</taxon>
    </lineage>
</organism>
<name>A0A918D2E0_9BACI</name>
<evidence type="ECO:0000256" key="3">
    <source>
        <dbReference type="ARBA" id="ARBA00022692"/>
    </source>
</evidence>
<dbReference type="EMBL" id="BMOS01000017">
    <property type="protein sequence ID" value="GGN60677.1"/>
    <property type="molecule type" value="Genomic_DNA"/>
</dbReference>
<feature type="transmembrane region" description="Helical" evidence="6">
    <location>
        <begin position="21"/>
        <end position="42"/>
    </location>
</feature>
<evidence type="ECO:0000313" key="8">
    <source>
        <dbReference type="EMBL" id="GGN60677.1"/>
    </source>
</evidence>
<protein>
    <recommendedName>
        <fullName evidence="7">ABC-2 type transporter transmembrane domain-containing protein</fullName>
    </recommendedName>
</protein>
<evidence type="ECO:0000256" key="6">
    <source>
        <dbReference type="SAM" id="Phobius"/>
    </source>
</evidence>
<dbReference type="RefSeq" id="WP_188857833.1">
    <property type="nucleotide sequence ID" value="NZ_BMOS01000017.1"/>
</dbReference>
<accession>A0A918D2E0</accession>
<comment type="caution">
    <text evidence="8">The sequence shown here is derived from an EMBL/GenBank/DDBJ whole genome shotgun (WGS) entry which is preliminary data.</text>
</comment>
<dbReference type="GO" id="GO:0140359">
    <property type="term" value="F:ABC-type transporter activity"/>
    <property type="evidence" value="ECO:0007669"/>
    <property type="project" value="InterPro"/>
</dbReference>
<reference evidence="8" key="2">
    <citation type="submission" date="2020-09" db="EMBL/GenBank/DDBJ databases">
        <authorList>
            <person name="Sun Q."/>
            <person name="Ohkuma M."/>
        </authorList>
    </citation>
    <scope>NUCLEOTIDE SEQUENCE</scope>
    <source>
        <strain evidence="8">JCM 17251</strain>
    </source>
</reference>
<evidence type="ECO:0000256" key="1">
    <source>
        <dbReference type="ARBA" id="ARBA00004651"/>
    </source>
</evidence>
<evidence type="ECO:0000256" key="2">
    <source>
        <dbReference type="ARBA" id="ARBA00022475"/>
    </source>
</evidence>
<evidence type="ECO:0000256" key="5">
    <source>
        <dbReference type="ARBA" id="ARBA00023136"/>
    </source>
</evidence>
<dbReference type="InterPro" id="IPR051449">
    <property type="entry name" value="ABC-2_transporter_component"/>
</dbReference>
<feature type="transmembrane region" description="Helical" evidence="6">
    <location>
        <begin position="184"/>
        <end position="205"/>
    </location>
</feature>
<dbReference type="InterPro" id="IPR013525">
    <property type="entry name" value="ABC2_TM"/>
</dbReference>
<evidence type="ECO:0000256" key="4">
    <source>
        <dbReference type="ARBA" id="ARBA00022989"/>
    </source>
</evidence>
<feature type="transmembrane region" description="Helical" evidence="6">
    <location>
        <begin position="340"/>
        <end position="358"/>
    </location>
</feature>
<dbReference type="Proteomes" id="UP000624041">
    <property type="component" value="Unassembled WGS sequence"/>
</dbReference>
<gene>
    <name evidence="8" type="primary">yhaP</name>
    <name evidence="8" type="ORF">GCM10007971_24870</name>
</gene>
<reference evidence="8" key="1">
    <citation type="journal article" date="2014" name="Int. J. Syst. Evol. Microbiol.">
        <title>Complete genome sequence of Corynebacterium casei LMG S-19264T (=DSM 44701T), isolated from a smear-ripened cheese.</title>
        <authorList>
            <consortium name="US DOE Joint Genome Institute (JGI-PGF)"/>
            <person name="Walter F."/>
            <person name="Albersmeier A."/>
            <person name="Kalinowski J."/>
            <person name="Ruckert C."/>
        </authorList>
    </citation>
    <scope>NUCLEOTIDE SEQUENCE</scope>
    <source>
        <strain evidence="8">JCM 17251</strain>
    </source>
</reference>
<evidence type="ECO:0000313" key="9">
    <source>
        <dbReference type="Proteomes" id="UP000624041"/>
    </source>
</evidence>
<evidence type="ECO:0000259" key="7">
    <source>
        <dbReference type="Pfam" id="PF12698"/>
    </source>
</evidence>
<dbReference type="PANTHER" id="PTHR30294">
    <property type="entry name" value="MEMBRANE COMPONENT OF ABC TRANSPORTER YHHJ-RELATED"/>
    <property type="match status" value="1"/>
</dbReference>
<dbReference type="GO" id="GO:0005886">
    <property type="term" value="C:plasma membrane"/>
    <property type="evidence" value="ECO:0007669"/>
    <property type="project" value="UniProtKB-SubCell"/>
</dbReference>
<feature type="transmembrane region" description="Helical" evidence="6">
    <location>
        <begin position="370"/>
        <end position="392"/>
    </location>
</feature>
<keyword evidence="2" id="KW-1003">Cell membrane</keyword>
<keyword evidence="3 6" id="KW-0812">Transmembrane</keyword>
<feature type="transmembrane region" description="Helical" evidence="6">
    <location>
        <begin position="280"/>
        <end position="303"/>
    </location>
</feature>
<keyword evidence="5 6" id="KW-0472">Membrane</keyword>